<reference evidence="1" key="1">
    <citation type="submission" date="2021-12" db="EMBL/GenBank/DDBJ databases">
        <title>taxonomy of Moraxella sp. ZY201224.</title>
        <authorList>
            <person name="Li F."/>
        </authorList>
    </citation>
    <scope>NUCLEOTIDE SEQUENCE</scope>
    <source>
        <strain evidence="1">ZY201224</strain>
    </source>
</reference>
<dbReference type="RefSeq" id="WP_263076178.1">
    <property type="nucleotide sequence ID" value="NZ_CP089977.1"/>
</dbReference>
<evidence type="ECO:0000313" key="1">
    <source>
        <dbReference type="EMBL" id="UXZ04687.1"/>
    </source>
</evidence>
<dbReference type="SUPFAM" id="SSF48452">
    <property type="entry name" value="TPR-like"/>
    <property type="match status" value="1"/>
</dbReference>
<proteinExistence type="predicted"/>
<dbReference type="Proteomes" id="UP001063782">
    <property type="component" value="Chromosome"/>
</dbReference>
<dbReference type="Gene3D" id="1.25.40.10">
    <property type="entry name" value="Tetratricopeptide repeat domain"/>
    <property type="match status" value="1"/>
</dbReference>
<accession>A0ABY6F3L7</accession>
<evidence type="ECO:0000313" key="2">
    <source>
        <dbReference type="Proteomes" id="UP001063782"/>
    </source>
</evidence>
<dbReference type="EMBL" id="CP089977">
    <property type="protein sequence ID" value="UXZ04687.1"/>
    <property type="molecule type" value="Genomic_DNA"/>
</dbReference>
<sequence length="414" mass="46508">MSDTQAYQAKQLILLCQKQGDYQKGLTIARQALTLGEHQAFFLSAAATMCIRLEYWQEAIDYALQAIKIDSSDINSFDVLAHAYGAMQDWGNAALYGRAALELRHLNVLQNTSIPTLPPLPDGNNKRKNIISFSLFGDSSAYIEPAIMNVALVADVYPDWLCRFYVDDSVPSSAIDRLTTSCSEVVHVQGRDRSLPKTMWRFLAMDDKTVGRVIFRDADSVISGREATTVAEWIDSGQRFHTIRDSGSHTELVLAGLWGALAGMIPNITQKMHDYIVKHGDEGRFADQNFLREVAWRYIHQDVYASDRIFGFMNAKPILDTHFDFSLTHIGCNEGSSVFCANSDQFTTGKKVTWRLYSSIRLLPDFTLPVQVGEERLICEYHTVAKDGHVKGLIPRRYAHGIDKGLSRIELITT</sequence>
<name>A0ABY6F3L7_9GAMM</name>
<keyword evidence="2" id="KW-1185">Reference proteome</keyword>
<gene>
    <name evidence="1" type="ORF">LU297_08990</name>
</gene>
<dbReference type="InterPro" id="IPR011990">
    <property type="entry name" value="TPR-like_helical_dom_sf"/>
</dbReference>
<protein>
    <submittedName>
        <fullName evidence="1">Tetratricopeptide repeat protein</fullName>
    </submittedName>
</protein>
<organism evidence="1 2">
    <name type="scientific">Moraxella nasicaprae</name>
    <dbReference type="NCBI Taxonomy" id="2904122"/>
    <lineage>
        <taxon>Bacteria</taxon>
        <taxon>Pseudomonadati</taxon>
        <taxon>Pseudomonadota</taxon>
        <taxon>Gammaproteobacteria</taxon>
        <taxon>Moraxellales</taxon>
        <taxon>Moraxellaceae</taxon>
        <taxon>Moraxella</taxon>
    </lineage>
</organism>